<dbReference type="GO" id="GO:0005886">
    <property type="term" value="C:plasma membrane"/>
    <property type="evidence" value="ECO:0007669"/>
    <property type="project" value="TreeGrafter"/>
</dbReference>
<dbReference type="SUPFAM" id="SSF48350">
    <property type="entry name" value="GTPase activation domain, GAP"/>
    <property type="match status" value="1"/>
</dbReference>
<keyword evidence="6" id="KW-0479">Metal-binding</keyword>
<dbReference type="Pfam" id="PF00788">
    <property type="entry name" value="RA"/>
    <property type="match status" value="1"/>
</dbReference>
<keyword evidence="3" id="KW-0963">Cytoplasm</keyword>
<dbReference type="PROSITE" id="PS50003">
    <property type="entry name" value="PH_DOMAIN"/>
    <property type="match status" value="5"/>
</dbReference>
<sequence>MPCPVLCGRSACWAGEGEGGPGALPQPWGPPSPVRPHPSLGHPIPSNGSLWSLPRSYIYQKRWVKLDADYLRYFDSEKDAYSKRFIPVSSISRVTSIGDQKFEVITNNRNFVFRAESDADRNEWIRTLQQIAEERKSKALERTLMSPTTSGAADPADKSGFLELRGFKHKLFVAVAGDKVFLYKNAEDYRLGIGITYIEMNVGNVKEVDRRGFDLTTPYRIFSFSADSDQEKEEWVEAMQQSIAEALSNSEVAERIWVVESNRFCADCGSPKPDWASINLCVVICKRCAGEHRGLGPGITKVRSLKMDRKVWTEELIEALCAAVTTSDLAETQALLFCGAAVTCATGDPQCPTPLALAEKSGQRLQMEFLLHNKNSETPRLEVGTSEEKPYSVPLPSVTHNGFLYKTPSMAKPVGERKGQEEFSRRWCTLQDGVLSYYENDRNAVPNGEIKVEEIVCLVNNPPNAHGIESTFEIYIESERLYLFGLESPDSAREWLKSIAKSFVHPRAEELLALDFERIGRLHYKGGLNLERAKEGWFALAGSTLHVCFEDSERQEPLQLRKLQELSIQGDNEVLVLVERRRTLYIQGERKLDFLGWVHAIQKAAGSAGDTLSEQQLTESDVPLLVDRCIDYITQCGLTSEGIYRKSGQNSKTTSLLEMLRRDARSVRLKEGEHQVDDVANTLKRFFRDLGDGLFTRQWGQDWLRATALEDEEAKISEYRRLLGTLPTVNRATLKALINHLFRVQRFSGENQMNTHNLAIVFGPTLFQTDGKDYKAGRVVEDLISHYVKIFNVNDQEMKKQQDEIMAIMKMREAASSGTQQAGDFICTVYLEEKKTEAEQHVKIPATMTAEELTFEILDRRKIVMKEKDYWSCFEVNEREEAERPLHYSEKVLPILHCLGTESYLVVKKQMSMENMLIYLASRVGDCKHGMMKFREERNLLGLGLSTGFHDRYFILNHTCLRLYKEVRSHKPEKEWPVRNLKVYLGMKKKLRPPTCWGFTVFYENEKHEKQQWYLCCDTQADLREWFATFLHVQVGSGHGTEHAVFQELGCGGMLG</sequence>
<dbReference type="Pfam" id="PF01412">
    <property type="entry name" value="ArfGap"/>
    <property type="match status" value="1"/>
</dbReference>
<dbReference type="InterPro" id="IPR000198">
    <property type="entry name" value="RhoGAP_dom"/>
</dbReference>
<dbReference type="InterPro" id="IPR000159">
    <property type="entry name" value="RA_dom"/>
</dbReference>
<dbReference type="SMART" id="SM00324">
    <property type="entry name" value="RhoGAP"/>
    <property type="match status" value="1"/>
</dbReference>
<dbReference type="FunFam" id="2.30.29.30:FF:000170">
    <property type="entry name" value="Arf-GAP with Rho-GAP domain, ANK repeat and PH domain-containing protein 1"/>
    <property type="match status" value="1"/>
</dbReference>
<dbReference type="CDD" id="cd13256">
    <property type="entry name" value="PH3_ARAP"/>
    <property type="match status" value="1"/>
</dbReference>
<evidence type="ECO:0000256" key="1">
    <source>
        <dbReference type="ARBA" id="ARBA00004496"/>
    </source>
</evidence>
<feature type="domain" description="PH" evidence="7">
    <location>
        <begin position="925"/>
        <end position="1035"/>
    </location>
</feature>
<reference evidence="11" key="2">
    <citation type="submission" date="2025-09" db="UniProtKB">
        <authorList>
            <consortium name="Ensembl"/>
        </authorList>
    </citation>
    <scope>IDENTIFICATION</scope>
</reference>
<evidence type="ECO:0000256" key="4">
    <source>
        <dbReference type="ARBA" id="ARBA00022553"/>
    </source>
</evidence>
<dbReference type="InterPro" id="IPR001164">
    <property type="entry name" value="ArfGAP_dom"/>
</dbReference>
<dbReference type="Gene3D" id="1.10.555.10">
    <property type="entry name" value="Rho GTPase activation protein"/>
    <property type="match status" value="1"/>
</dbReference>
<dbReference type="PROSITE" id="PS50238">
    <property type="entry name" value="RHOGAP"/>
    <property type="match status" value="1"/>
</dbReference>
<evidence type="ECO:0000256" key="5">
    <source>
        <dbReference type="ARBA" id="ARBA00022737"/>
    </source>
</evidence>
<dbReference type="PROSITE" id="PS50200">
    <property type="entry name" value="RA"/>
    <property type="match status" value="1"/>
</dbReference>
<dbReference type="Gene3D" id="3.10.20.90">
    <property type="entry name" value="Phosphatidylinositol 3-kinase Catalytic Subunit, Chain A, domain 1"/>
    <property type="match status" value="1"/>
</dbReference>
<evidence type="ECO:0000259" key="9">
    <source>
        <dbReference type="PROSITE" id="PS50200"/>
    </source>
</evidence>
<dbReference type="PANTHER" id="PTHR45899:SF3">
    <property type="entry name" value="ARF-GAP WITH RHO-GAP DOMAIN, ANK REPEAT AND PH DOMAIN-CONTAINING PROTEIN 1"/>
    <property type="match status" value="1"/>
</dbReference>
<dbReference type="Gene3D" id="2.30.29.30">
    <property type="entry name" value="Pleckstrin-homology domain (PH domain)/Phosphotyrosine-binding domain (PTB)"/>
    <property type="match status" value="4"/>
</dbReference>
<dbReference type="GO" id="GO:0005096">
    <property type="term" value="F:GTPase activator activity"/>
    <property type="evidence" value="ECO:0007669"/>
    <property type="project" value="UniProtKB-KW"/>
</dbReference>
<dbReference type="InterPro" id="IPR038508">
    <property type="entry name" value="ArfGAP_dom_sf"/>
</dbReference>
<dbReference type="GO" id="GO:0008270">
    <property type="term" value="F:zinc ion binding"/>
    <property type="evidence" value="ECO:0007669"/>
    <property type="project" value="UniProtKB-KW"/>
</dbReference>
<dbReference type="InterPro" id="IPR037278">
    <property type="entry name" value="ARFGAP/RecO"/>
</dbReference>
<dbReference type="InterPro" id="IPR037858">
    <property type="entry name" value="RhoGAP_ARAP"/>
</dbReference>
<dbReference type="GO" id="GO:0007165">
    <property type="term" value="P:signal transduction"/>
    <property type="evidence" value="ECO:0007669"/>
    <property type="project" value="InterPro"/>
</dbReference>
<evidence type="ECO:0000313" key="12">
    <source>
        <dbReference type="Proteomes" id="UP000694541"/>
    </source>
</evidence>
<dbReference type="InterPro" id="IPR001849">
    <property type="entry name" value="PH_domain"/>
</dbReference>
<evidence type="ECO:0000313" key="11">
    <source>
        <dbReference type="Ensembl" id="ENSANIP00000012936.1"/>
    </source>
</evidence>
<dbReference type="GO" id="GO:0008360">
    <property type="term" value="P:regulation of cell shape"/>
    <property type="evidence" value="ECO:0007669"/>
    <property type="project" value="TreeGrafter"/>
</dbReference>
<dbReference type="PRINTS" id="PR00405">
    <property type="entry name" value="REVINTRACTNG"/>
</dbReference>
<keyword evidence="6" id="KW-0862">Zinc</keyword>
<dbReference type="PANTHER" id="PTHR45899">
    <property type="entry name" value="RHO GTPASE ACTIVATING PROTEIN AT 15B, ISOFORM C"/>
    <property type="match status" value="1"/>
</dbReference>
<accession>A0A8B9MT68</accession>
<keyword evidence="12" id="KW-1185">Reference proteome</keyword>
<dbReference type="SMART" id="SM00233">
    <property type="entry name" value="PH"/>
    <property type="match status" value="5"/>
</dbReference>
<dbReference type="Pfam" id="PF00169">
    <property type="entry name" value="PH"/>
    <property type="match status" value="3"/>
</dbReference>
<organism evidence="11 12">
    <name type="scientific">Accipiter nisus</name>
    <name type="common">Eurasian sparrowhawk</name>
    <dbReference type="NCBI Taxonomy" id="211598"/>
    <lineage>
        <taxon>Eukaryota</taxon>
        <taxon>Metazoa</taxon>
        <taxon>Chordata</taxon>
        <taxon>Craniata</taxon>
        <taxon>Vertebrata</taxon>
        <taxon>Euteleostomi</taxon>
        <taxon>Archelosauria</taxon>
        <taxon>Archosauria</taxon>
        <taxon>Dinosauria</taxon>
        <taxon>Saurischia</taxon>
        <taxon>Theropoda</taxon>
        <taxon>Coelurosauria</taxon>
        <taxon>Aves</taxon>
        <taxon>Neognathae</taxon>
        <taxon>Neoaves</taxon>
        <taxon>Telluraves</taxon>
        <taxon>Accipitrimorphae</taxon>
        <taxon>Accipitriformes</taxon>
        <taxon>Accipitridae</taxon>
        <taxon>Accipitrinae</taxon>
        <taxon>Accipiter</taxon>
    </lineage>
</organism>
<evidence type="ECO:0000256" key="2">
    <source>
        <dbReference type="ARBA" id="ARBA00022468"/>
    </source>
</evidence>
<dbReference type="GO" id="GO:0005802">
    <property type="term" value="C:trans-Golgi network"/>
    <property type="evidence" value="ECO:0007669"/>
    <property type="project" value="TreeGrafter"/>
</dbReference>
<dbReference type="InterPro" id="IPR011993">
    <property type="entry name" value="PH-like_dom_sf"/>
</dbReference>
<dbReference type="GO" id="GO:0005547">
    <property type="term" value="F:phosphatidylinositol-3,4,5-trisphosphate binding"/>
    <property type="evidence" value="ECO:0007669"/>
    <property type="project" value="InterPro"/>
</dbReference>
<comment type="subcellular location">
    <subcellularLocation>
        <location evidence="1">Cytoplasm</location>
    </subcellularLocation>
</comment>
<feature type="domain" description="PH" evidence="7">
    <location>
        <begin position="397"/>
        <end position="504"/>
    </location>
</feature>
<dbReference type="Ensembl" id="ENSANIT00000013396.1">
    <property type="protein sequence ID" value="ENSANIP00000012936.1"/>
    <property type="gene ID" value="ENSANIG00000008415.1"/>
</dbReference>
<dbReference type="InterPro" id="IPR052227">
    <property type="entry name" value="Arf-Rho-GAP_ANK-PH_domain"/>
</dbReference>
<evidence type="ECO:0000256" key="6">
    <source>
        <dbReference type="PROSITE-ProRule" id="PRU00288"/>
    </source>
</evidence>
<keyword evidence="5" id="KW-0677">Repeat</keyword>
<feature type="domain" description="PH" evidence="7">
    <location>
        <begin position="155"/>
        <end position="244"/>
    </location>
</feature>
<feature type="domain" description="Arf-GAP" evidence="8">
    <location>
        <begin position="241"/>
        <end position="320"/>
    </location>
</feature>
<dbReference type="Proteomes" id="UP000694541">
    <property type="component" value="Unplaced"/>
</dbReference>
<dbReference type="InterPro" id="IPR008936">
    <property type="entry name" value="Rho_GTPase_activation_prot"/>
</dbReference>
<proteinExistence type="predicted"/>
<dbReference type="SMART" id="SM00105">
    <property type="entry name" value="ArfGap"/>
    <property type="match status" value="1"/>
</dbReference>
<evidence type="ECO:0000259" key="10">
    <source>
        <dbReference type="PROSITE" id="PS50238"/>
    </source>
</evidence>
<evidence type="ECO:0000259" key="7">
    <source>
        <dbReference type="PROSITE" id="PS50003"/>
    </source>
</evidence>
<dbReference type="CDD" id="cd13254">
    <property type="entry name" value="PH2_ARAP"/>
    <property type="match status" value="1"/>
</dbReference>
<reference evidence="11" key="1">
    <citation type="submission" date="2025-08" db="UniProtKB">
        <authorList>
            <consortium name="Ensembl"/>
        </authorList>
    </citation>
    <scope>IDENTIFICATION</scope>
</reference>
<feature type="domain" description="Ras-associating" evidence="9">
    <location>
        <begin position="823"/>
        <end position="912"/>
    </location>
</feature>
<name>A0A8B9MT68_9AVES</name>
<evidence type="ECO:0000259" key="8">
    <source>
        <dbReference type="PROSITE" id="PS50115"/>
    </source>
</evidence>
<dbReference type="CDD" id="cd04385">
    <property type="entry name" value="RhoGAP_ARAP"/>
    <property type="match status" value="1"/>
</dbReference>
<feature type="domain" description="PH" evidence="7">
    <location>
        <begin position="515"/>
        <end position="606"/>
    </location>
</feature>
<keyword evidence="4" id="KW-0597">Phosphoprotein</keyword>
<feature type="domain" description="PH" evidence="7">
    <location>
        <begin position="43"/>
        <end position="133"/>
    </location>
</feature>
<dbReference type="SUPFAM" id="SSF57863">
    <property type="entry name" value="ArfGap/RecO-like zinc finger"/>
    <property type="match status" value="1"/>
</dbReference>
<evidence type="ECO:0000256" key="3">
    <source>
        <dbReference type="ARBA" id="ARBA00022490"/>
    </source>
</evidence>
<protein>
    <submittedName>
        <fullName evidence="11">ArfGAP with RhoGAP domain, ankyrin repeat and PH domain 1</fullName>
    </submittedName>
</protein>
<dbReference type="CDD" id="cd13259">
    <property type="entry name" value="PH5_ARAP"/>
    <property type="match status" value="1"/>
</dbReference>
<dbReference type="Pfam" id="PF00620">
    <property type="entry name" value="RhoGAP"/>
    <property type="match status" value="1"/>
</dbReference>
<keyword evidence="2" id="KW-0343">GTPase activation</keyword>
<dbReference type="Gene3D" id="1.10.220.150">
    <property type="entry name" value="Arf GTPase activating protein"/>
    <property type="match status" value="1"/>
</dbReference>
<dbReference type="PROSITE" id="PS50115">
    <property type="entry name" value="ARFGAP"/>
    <property type="match status" value="1"/>
</dbReference>
<dbReference type="SUPFAM" id="SSF50729">
    <property type="entry name" value="PH domain-like"/>
    <property type="match status" value="5"/>
</dbReference>
<dbReference type="FunFam" id="2.30.29.30:FF:000186">
    <property type="entry name" value="Arf-GAP with Rho-GAP domain, ANK repeat and PH domain-containing protein 1"/>
    <property type="match status" value="1"/>
</dbReference>
<feature type="domain" description="Rho-GAP" evidence="10">
    <location>
        <begin position="610"/>
        <end position="791"/>
    </location>
</feature>
<keyword evidence="6" id="KW-0863">Zinc-finger</keyword>
<dbReference type="AlphaFoldDB" id="A0A8B9MT68"/>
<dbReference type="CDD" id="cd17226">
    <property type="entry name" value="RA_ARAP1"/>
    <property type="match status" value="1"/>
</dbReference>